<evidence type="ECO:0000313" key="7">
    <source>
        <dbReference type="EMBL" id="QUS54275.1"/>
    </source>
</evidence>
<keyword evidence="2 5" id="KW-0812">Transmembrane</keyword>
<keyword evidence="3 5" id="KW-1133">Transmembrane helix</keyword>
<evidence type="ECO:0000256" key="5">
    <source>
        <dbReference type="SAM" id="Phobius"/>
    </source>
</evidence>
<evidence type="ECO:0000313" key="8">
    <source>
        <dbReference type="Proteomes" id="UP000680706"/>
    </source>
</evidence>
<evidence type="ECO:0000256" key="3">
    <source>
        <dbReference type="ARBA" id="ARBA00022989"/>
    </source>
</evidence>
<evidence type="ECO:0000256" key="2">
    <source>
        <dbReference type="ARBA" id="ARBA00022692"/>
    </source>
</evidence>
<keyword evidence="4 5" id="KW-0472">Membrane</keyword>
<dbReference type="Pfam" id="PF06271">
    <property type="entry name" value="RDD"/>
    <property type="match status" value="1"/>
</dbReference>
<feature type="domain" description="RDD" evidence="6">
    <location>
        <begin position="35"/>
        <end position="155"/>
    </location>
</feature>
<dbReference type="InterPro" id="IPR010432">
    <property type="entry name" value="RDD"/>
</dbReference>
<feature type="transmembrane region" description="Helical" evidence="5">
    <location>
        <begin position="115"/>
        <end position="143"/>
    </location>
</feature>
<feature type="transmembrane region" description="Helical" evidence="5">
    <location>
        <begin position="37"/>
        <end position="70"/>
    </location>
</feature>
<keyword evidence="8" id="KW-1185">Reference proteome</keyword>
<evidence type="ECO:0000259" key="6">
    <source>
        <dbReference type="Pfam" id="PF06271"/>
    </source>
</evidence>
<reference evidence="7 8" key="1">
    <citation type="journal article" date="2021" name="Angew. Chem. Int. Ed. Engl.">
        <title>A novel family of nonribosomal peptides modulate collective behavior in Pseudovibrio bacteria isolated from marine sponges.</title>
        <authorList>
            <person name="Ioca L.P."/>
            <person name="Dai Y."/>
            <person name="Kunakom S."/>
            <person name="Diaz-Espinosa J."/>
            <person name="Krunic A."/>
            <person name="Crnkovic C.M."/>
            <person name="Orjala J."/>
            <person name="Sanchez L.M."/>
            <person name="Ferreira A.G."/>
            <person name="Berlinck R.G.S."/>
            <person name="Eustaquio A.S."/>
        </authorList>
    </citation>
    <scope>NUCLEOTIDE SEQUENCE [LARGE SCALE GENOMIC DNA]</scope>
    <source>
        <strain evidence="7 8">Ab134</strain>
    </source>
</reference>
<dbReference type="Proteomes" id="UP000680706">
    <property type="component" value="Chromosome"/>
</dbReference>
<dbReference type="EMBL" id="CP074126">
    <property type="protein sequence ID" value="QUS54275.1"/>
    <property type="molecule type" value="Genomic_DNA"/>
</dbReference>
<protein>
    <submittedName>
        <fullName evidence="7">RDD family protein</fullName>
    </submittedName>
</protein>
<gene>
    <name evidence="7" type="ORF">KGB56_12770</name>
</gene>
<name>A0ABX8AGS6_9HYPH</name>
<feature type="transmembrane region" description="Helical" evidence="5">
    <location>
        <begin position="76"/>
        <end position="95"/>
    </location>
</feature>
<accession>A0ABX8AGS6</accession>
<proteinExistence type="predicted"/>
<comment type="subcellular location">
    <subcellularLocation>
        <location evidence="1">Membrane</location>
        <topology evidence="1">Multi-pass membrane protein</topology>
    </subcellularLocation>
</comment>
<evidence type="ECO:0000256" key="1">
    <source>
        <dbReference type="ARBA" id="ARBA00004141"/>
    </source>
</evidence>
<sequence length="169" mass="18795">MNLTEEEMSQQVSAHPNTYYDPYLNPHLFDGVRKKRIFACVIDVIAITVLSGIAYFVVGFLGILTLGLAWLLFPAIWPLVALAYTAFSLGGYNSATPGMRAFGLEMRLQNGGRPYPLYAAIHVLLFYFSVTILSPFVLIVSLFSDQKRLLHDIVLGAVIMNSPVDSLHR</sequence>
<evidence type="ECO:0000256" key="4">
    <source>
        <dbReference type="ARBA" id="ARBA00023136"/>
    </source>
</evidence>
<organism evidence="7 8">
    <name type="scientific">Pseudovibrio brasiliensis</name>
    <dbReference type="NCBI Taxonomy" id="1898042"/>
    <lineage>
        <taxon>Bacteria</taxon>
        <taxon>Pseudomonadati</taxon>
        <taxon>Pseudomonadota</taxon>
        <taxon>Alphaproteobacteria</taxon>
        <taxon>Hyphomicrobiales</taxon>
        <taxon>Stappiaceae</taxon>
        <taxon>Pseudovibrio</taxon>
    </lineage>
</organism>